<dbReference type="EMBL" id="JAHCDA010000001">
    <property type="protein sequence ID" value="MBS7809773.1"/>
    <property type="molecule type" value="Genomic_DNA"/>
</dbReference>
<keyword evidence="1" id="KW-0812">Transmembrane</keyword>
<organism evidence="2 3">
    <name type="scientific">Roseococcus pinisoli</name>
    <dbReference type="NCBI Taxonomy" id="2835040"/>
    <lineage>
        <taxon>Bacteria</taxon>
        <taxon>Pseudomonadati</taxon>
        <taxon>Pseudomonadota</taxon>
        <taxon>Alphaproteobacteria</taxon>
        <taxon>Acetobacterales</taxon>
        <taxon>Roseomonadaceae</taxon>
        <taxon>Roseococcus</taxon>
    </lineage>
</organism>
<protein>
    <submittedName>
        <fullName evidence="2">Stage II sporulation protein M</fullName>
    </submittedName>
</protein>
<keyword evidence="3" id="KW-1185">Reference proteome</keyword>
<proteinExistence type="predicted"/>
<feature type="transmembrane region" description="Helical" evidence="1">
    <location>
        <begin position="132"/>
        <end position="152"/>
    </location>
</feature>
<name>A0ABS5Q8F1_9PROT</name>
<comment type="caution">
    <text evidence="2">The sequence shown here is derived from an EMBL/GenBank/DDBJ whole genome shotgun (WGS) entry which is preliminary data.</text>
</comment>
<keyword evidence="1" id="KW-0472">Membrane</keyword>
<feature type="transmembrane region" description="Helical" evidence="1">
    <location>
        <begin position="16"/>
        <end position="39"/>
    </location>
</feature>
<feature type="transmembrane region" description="Helical" evidence="1">
    <location>
        <begin position="96"/>
        <end position="120"/>
    </location>
</feature>
<reference evidence="2 3" key="1">
    <citation type="submission" date="2021-05" db="EMBL/GenBank/DDBJ databases">
        <title>Roseococcus sp. XZZS9, whole genome shotgun sequencing project.</title>
        <authorList>
            <person name="Zhao G."/>
            <person name="Shen L."/>
        </authorList>
    </citation>
    <scope>NUCLEOTIDE SEQUENCE [LARGE SCALE GENOMIC DNA]</scope>
    <source>
        <strain evidence="2 3">XZZS9</strain>
    </source>
</reference>
<feature type="transmembrane region" description="Helical" evidence="1">
    <location>
        <begin position="172"/>
        <end position="194"/>
    </location>
</feature>
<evidence type="ECO:0000256" key="1">
    <source>
        <dbReference type="SAM" id="Phobius"/>
    </source>
</evidence>
<evidence type="ECO:0000313" key="2">
    <source>
        <dbReference type="EMBL" id="MBS7809773.1"/>
    </source>
</evidence>
<dbReference type="RefSeq" id="WP_213668440.1">
    <property type="nucleotide sequence ID" value="NZ_JAHCDA010000001.1"/>
</dbReference>
<keyword evidence="1" id="KW-1133">Transmembrane helix</keyword>
<evidence type="ECO:0000313" key="3">
    <source>
        <dbReference type="Proteomes" id="UP000766336"/>
    </source>
</evidence>
<gene>
    <name evidence="2" type="ORF">KHU32_02415</name>
</gene>
<sequence>MHHFHEAISLITRHKMAFVALSLAFFGLLLAAMAVAMFVPDLQTYFQDQAHGSFEQPGILRWAAGLYGSRQLLMAIAATFFVNLTVSVTMTTLPSFIFPFTGILITLYRGVIWGFSFAPLGPYGGMMMPHSLTLVIEGMAYVLGAFAAYVHARMFLLPDQYGLGSHWEGYKAGAVAVARLYILIVLMLLIGAIYEGIEVIYLVPQFL</sequence>
<accession>A0ABS5Q8F1</accession>
<dbReference type="Proteomes" id="UP000766336">
    <property type="component" value="Unassembled WGS sequence"/>
</dbReference>